<reference evidence="3 4" key="1">
    <citation type="journal article" date="2012" name="Appl. Environ. Microbiol.">
        <title>Short-read sequencing for genomic analysis of the brown rot fungus Fibroporia radiculosa.</title>
        <authorList>
            <person name="Tang J.D."/>
            <person name="Perkins A.D."/>
            <person name="Sonstegard T.S."/>
            <person name="Schroeder S.G."/>
            <person name="Burgess S.C."/>
            <person name="Diehl S.V."/>
        </authorList>
    </citation>
    <scope>NUCLEOTIDE SEQUENCE [LARGE SCALE GENOMIC DNA]</scope>
    <source>
        <strain evidence="3 4">TFFH 294</strain>
    </source>
</reference>
<feature type="transmembrane region" description="Helical" evidence="2">
    <location>
        <begin position="27"/>
        <end position="48"/>
    </location>
</feature>
<keyword evidence="2" id="KW-1133">Transmembrane helix</keyword>
<proteinExistence type="predicted"/>
<dbReference type="Proteomes" id="UP000006352">
    <property type="component" value="Unassembled WGS sequence"/>
</dbReference>
<feature type="region of interest" description="Disordered" evidence="1">
    <location>
        <begin position="102"/>
        <end position="122"/>
    </location>
</feature>
<organism evidence="3 4">
    <name type="scientific">Fibroporia radiculosa</name>
    <dbReference type="NCBI Taxonomy" id="599839"/>
    <lineage>
        <taxon>Eukaryota</taxon>
        <taxon>Fungi</taxon>
        <taxon>Dikarya</taxon>
        <taxon>Basidiomycota</taxon>
        <taxon>Agaricomycotina</taxon>
        <taxon>Agaricomycetes</taxon>
        <taxon>Polyporales</taxon>
        <taxon>Fibroporiaceae</taxon>
        <taxon>Fibroporia</taxon>
    </lineage>
</organism>
<dbReference type="InParanoid" id="J4GNA4"/>
<keyword evidence="2" id="KW-0812">Transmembrane</keyword>
<keyword evidence="4" id="KW-1185">Reference proteome</keyword>
<dbReference type="EMBL" id="HE797014">
    <property type="protein sequence ID" value="CCM01045.1"/>
    <property type="molecule type" value="Genomic_DNA"/>
</dbReference>
<sequence>MISLQPPVDLCEPILQFLSPSAGYMRLSTVFVLASALLVAPAVQAIVLSEAEIRLNYPPQINKPLPPRPGHPRPRSYRREELAARRDYDIVHYEQGGRHDGYEHFHEHEFDGRGRHERDEETDRRYMRRMVARALLEELD</sequence>
<keyword evidence="2" id="KW-0472">Membrane</keyword>
<evidence type="ECO:0000256" key="1">
    <source>
        <dbReference type="SAM" id="MobiDB-lite"/>
    </source>
</evidence>
<gene>
    <name evidence="3" type="ORF">FIBRA_03093</name>
</gene>
<dbReference type="GeneID" id="24095956"/>
<accession>J4GNA4</accession>
<protein>
    <submittedName>
        <fullName evidence="3">Uncharacterized protein</fullName>
    </submittedName>
</protein>
<dbReference type="RefSeq" id="XP_012180328.1">
    <property type="nucleotide sequence ID" value="XM_012324938.1"/>
</dbReference>
<dbReference type="AlphaFoldDB" id="J4GNA4"/>
<dbReference type="HOGENOM" id="CLU_1835218_0_0_1"/>
<evidence type="ECO:0000313" key="3">
    <source>
        <dbReference type="EMBL" id="CCM01045.1"/>
    </source>
</evidence>
<evidence type="ECO:0000313" key="4">
    <source>
        <dbReference type="Proteomes" id="UP000006352"/>
    </source>
</evidence>
<name>J4GNA4_9APHY</name>
<evidence type="ECO:0000256" key="2">
    <source>
        <dbReference type="SAM" id="Phobius"/>
    </source>
</evidence>